<feature type="domain" description="TehB/YeaR-like" evidence="1">
    <location>
        <begin position="16"/>
        <end position="84"/>
    </location>
</feature>
<keyword evidence="3" id="KW-1185">Reference proteome</keyword>
<dbReference type="Proteomes" id="UP000608345">
    <property type="component" value="Unassembled WGS sequence"/>
</dbReference>
<dbReference type="SUPFAM" id="SSF51197">
    <property type="entry name" value="Clavaminate synthase-like"/>
    <property type="match status" value="1"/>
</dbReference>
<dbReference type="Pfam" id="PF09313">
    <property type="entry name" value="TehB-like"/>
    <property type="match status" value="1"/>
</dbReference>
<accession>A0A918JIB0</accession>
<sequence length="105" mass="11760">MTLPDTMPPGLECYSQSPVFTPDTLPERLKASHFIKPGTYGLLRVISGTLRFTYETEPPTEVVLNTGEQIVIAPDSAHHVGFEQPGSFQIDFYRSKNHVKRPDNT</sequence>
<evidence type="ECO:0000313" key="2">
    <source>
        <dbReference type="EMBL" id="GGW81506.1"/>
    </source>
</evidence>
<dbReference type="InterPro" id="IPR014710">
    <property type="entry name" value="RmlC-like_jellyroll"/>
</dbReference>
<name>A0A918JIB0_9BURK</name>
<reference evidence="2" key="2">
    <citation type="submission" date="2020-09" db="EMBL/GenBank/DDBJ databases">
        <authorList>
            <person name="Sun Q."/>
            <person name="Kim S."/>
        </authorList>
    </citation>
    <scope>NUCLEOTIDE SEQUENCE</scope>
    <source>
        <strain evidence="2">KCTC 23732</strain>
    </source>
</reference>
<proteinExistence type="predicted"/>
<evidence type="ECO:0000259" key="1">
    <source>
        <dbReference type="Pfam" id="PF09313"/>
    </source>
</evidence>
<dbReference type="InterPro" id="IPR015392">
    <property type="entry name" value="TehB/YeaR-like_dom"/>
</dbReference>
<dbReference type="AlphaFoldDB" id="A0A918JIB0"/>
<gene>
    <name evidence="2" type="ORF">GCM10011450_09220</name>
</gene>
<comment type="caution">
    <text evidence="2">The sequence shown here is derived from an EMBL/GenBank/DDBJ whole genome shotgun (WGS) entry which is preliminary data.</text>
</comment>
<dbReference type="EMBL" id="BMYS01000004">
    <property type="protein sequence ID" value="GGW81506.1"/>
    <property type="molecule type" value="Genomic_DNA"/>
</dbReference>
<protein>
    <recommendedName>
        <fullName evidence="1">TehB/YeaR-like domain-containing protein</fullName>
    </recommendedName>
</protein>
<dbReference type="Gene3D" id="2.60.120.10">
    <property type="entry name" value="Jelly Rolls"/>
    <property type="match status" value="1"/>
</dbReference>
<dbReference type="RefSeq" id="WP_189384278.1">
    <property type="nucleotide sequence ID" value="NZ_BAABFY010000056.1"/>
</dbReference>
<reference evidence="2" key="1">
    <citation type="journal article" date="2014" name="Int. J. Syst. Evol. Microbiol.">
        <title>Complete genome sequence of Corynebacterium casei LMG S-19264T (=DSM 44701T), isolated from a smear-ripened cheese.</title>
        <authorList>
            <consortium name="US DOE Joint Genome Institute (JGI-PGF)"/>
            <person name="Walter F."/>
            <person name="Albersmeier A."/>
            <person name="Kalinowski J."/>
            <person name="Ruckert C."/>
        </authorList>
    </citation>
    <scope>NUCLEOTIDE SEQUENCE</scope>
    <source>
        <strain evidence="2">KCTC 23732</strain>
    </source>
</reference>
<evidence type="ECO:0000313" key="3">
    <source>
        <dbReference type="Proteomes" id="UP000608345"/>
    </source>
</evidence>
<organism evidence="2 3">
    <name type="scientific">Advenella faeciporci</name>
    <dbReference type="NCBI Taxonomy" id="797535"/>
    <lineage>
        <taxon>Bacteria</taxon>
        <taxon>Pseudomonadati</taxon>
        <taxon>Pseudomonadota</taxon>
        <taxon>Betaproteobacteria</taxon>
        <taxon>Burkholderiales</taxon>
        <taxon>Alcaligenaceae</taxon>
    </lineage>
</organism>